<dbReference type="Proteomes" id="UP001190700">
    <property type="component" value="Unassembled WGS sequence"/>
</dbReference>
<feature type="region of interest" description="Disordered" evidence="7">
    <location>
        <begin position="408"/>
        <end position="431"/>
    </location>
</feature>
<evidence type="ECO:0000256" key="3">
    <source>
        <dbReference type="ARBA" id="ARBA00022692"/>
    </source>
</evidence>
<evidence type="ECO:0000313" key="10">
    <source>
        <dbReference type="Proteomes" id="UP001190700"/>
    </source>
</evidence>
<dbReference type="InterPro" id="IPR007603">
    <property type="entry name" value="Choline_transptr-like"/>
</dbReference>
<accession>A0AAE0GHU5</accession>
<dbReference type="GO" id="GO:0022857">
    <property type="term" value="F:transmembrane transporter activity"/>
    <property type="evidence" value="ECO:0007669"/>
    <property type="project" value="InterPro"/>
</dbReference>
<comment type="subcellular location">
    <subcellularLocation>
        <location evidence="1">Membrane</location>
        <topology evidence="1">Multi-pass membrane protein</topology>
    </subcellularLocation>
</comment>
<evidence type="ECO:0000313" key="9">
    <source>
        <dbReference type="EMBL" id="KAK3277731.1"/>
    </source>
</evidence>
<keyword evidence="5 8" id="KW-0472">Membrane</keyword>
<dbReference type="EMBL" id="LGRX02005956">
    <property type="protein sequence ID" value="KAK3277731.1"/>
    <property type="molecule type" value="Genomic_DNA"/>
</dbReference>
<feature type="transmembrane region" description="Helical" evidence="8">
    <location>
        <begin position="365"/>
        <end position="387"/>
    </location>
</feature>
<evidence type="ECO:0000256" key="8">
    <source>
        <dbReference type="SAM" id="Phobius"/>
    </source>
</evidence>
<feature type="transmembrane region" description="Helical" evidence="8">
    <location>
        <begin position="256"/>
        <end position="278"/>
    </location>
</feature>
<dbReference type="AlphaFoldDB" id="A0AAE0GHU5"/>
<comment type="similarity">
    <text evidence="2">Belongs to the CTL (choline transporter-like) family.</text>
</comment>
<dbReference type="PANTHER" id="PTHR12385">
    <property type="entry name" value="CHOLINE TRANSPORTER-LIKE (SLC FAMILY 44)"/>
    <property type="match status" value="1"/>
</dbReference>
<comment type="caution">
    <text evidence="9">The sequence shown here is derived from an EMBL/GenBank/DDBJ whole genome shotgun (WGS) entry which is preliminary data.</text>
</comment>
<protein>
    <submittedName>
        <fullName evidence="9">Uncharacterized protein</fullName>
    </submittedName>
</protein>
<evidence type="ECO:0000256" key="6">
    <source>
        <dbReference type="ARBA" id="ARBA00023180"/>
    </source>
</evidence>
<evidence type="ECO:0000256" key="7">
    <source>
        <dbReference type="SAM" id="MobiDB-lite"/>
    </source>
</evidence>
<feature type="compositionally biased region" description="Low complexity" evidence="7">
    <location>
        <begin position="339"/>
        <end position="350"/>
    </location>
</feature>
<keyword evidence="6" id="KW-0325">Glycoprotein</keyword>
<gene>
    <name evidence="9" type="ORF">CYMTET_14276</name>
</gene>
<keyword evidence="10" id="KW-1185">Reference proteome</keyword>
<reference evidence="9 10" key="1">
    <citation type="journal article" date="2015" name="Genome Biol. Evol.">
        <title>Comparative Genomics of a Bacterivorous Green Alga Reveals Evolutionary Causalities and Consequences of Phago-Mixotrophic Mode of Nutrition.</title>
        <authorList>
            <person name="Burns J.A."/>
            <person name="Paasch A."/>
            <person name="Narechania A."/>
            <person name="Kim E."/>
        </authorList>
    </citation>
    <scope>NUCLEOTIDE SEQUENCE [LARGE SCALE GENOMIC DNA]</scope>
    <source>
        <strain evidence="9 10">PLY_AMNH</strain>
    </source>
</reference>
<proteinExistence type="inferred from homology"/>
<keyword evidence="3 8" id="KW-0812">Transmembrane</keyword>
<evidence type="ECO:0000256" key="4">
    <source>
        <dbReference type="ARBA" id="ARBA00022989"/>
    </source>
</evidence>
<sequence>MVIISCVGFANGDPIVLLYGPDYDGNICNRNEDGADLKGYKNRYWMNPNEVIAAENDQMSLKDAASICLKSCPDALPYGNLTWICKYPSDKEGINANITMDEWLAKAYDYFWDLDDEKKQTSFLLEGPCYPSLTYSHAVFHVCQFRSVESTVSGNAVEEFKDCIARFENITDPEEYVRRVNVDCQSDNVLEEETTSSIDPNAYYQYKTLAKALDMDYARIPGEDTEDDGSMEAALNDALSGAGAVMERYFGDFQEAWVLLVVCGALLPLLFSSIWMLVMRYFTWVLVWTTLITANILLFGLTIAAYVKSGVIGHDEINSIPGSDNFYSGNPSPPPPVYNTSGDSSSTSNTTVVEDESTIDDAAKVAMLVCAIIGTVLTILLFLLTVLSIRRLNITIAILKVGTRHAGARLPGAPQRSLARPTSQCPHGRSR</sequence>
<organism evidence="9 10">
    <name type="scientific">Cymbomonas tetramitiformis</name>
    <dbReference type="NCBI Taxonomy" id="36881"/>
    <lineage>
        <taxon>Eukaryota</taxon>
        <taxon>Viridiplantae</taxon>
        <taxon>Chlorophyta</taxon>
        <taxon>Pyramimonadophyceae</taxon>
        <taxon>Pyramimonadales</taxon>
        <taxon>Pyramimonadaceae</taxon>
        <taxon>Cymbomonas</taxon>
    </lineage>
</organism>
<dbReference type="GO" id="GO:0016020">
    <property type="term" value="C:membrane"/>
    <property type="evidence" value="ECO:0007669"/>
    <property type="project" value="UniProtKB-SubCell"/>
</dbReference>
<evidence type="ECO:0000256" key="5">
    <source>
        <dbReference type="ARBA" id="ARBA00023136"/>
    </source>
</evidence>
<evidence type="ECO:0000256" key="2">
    <source>
        <dbReference type="ARBA" id="ARBA00007168"/>
    </source>
</evidence>
<dbReference type="PANTHER" id="PTHR12385:SF14">
    <property type="entry name" value="CHOLINE TRANSPORTER-LIKE 2"/>
    <property type="match status" value="1"/>
</dbReference>
<feature type="transmembrane region" description="Helical" evidence="8">
    <location>
        <begin position="285"/>
        <end position="307"/>
    </location>
</feature>
<name>A0AAE0GHU5_9CHLO</name>
<evidence type="ECO:0000256" key="1">
    <source>
        <dbReference type="ARBA" id="ARBA00004141"/>
    </source>
</evidence>
<keyword evidence="4 8" id="KW-1133">Transmembrane helix</keyword>
<feature type="region of interest" description="Disordered" evidence="7">
    <location>
        <begin position="331"/>
        <end position="350"/>
    </location>
</feature>